<dbReference type="OMA" id="HESFIAK"/>
<keyword evidence="2" id="KW-1185">Reference proteome</keyword>
<dbReference type="Ensembl" id="ENSLACT00000004570.1">
    <property type="protein sequence ID" value="ENSLACP00000004531.1"/>
    <property type="gene ID" value="ENSLACG00000004033.1"/>
</dbReference>
<proteinExistence type="predicted"/>
<dbReference type="GeneTree" id="ENSGT00390000010415"/>
<accession>H3A4G0</accession>
<evidence type="ECO:0000313" key="2">
    <source>
        <dbReference type="Proteomes" id="UP000008672"/>
    </source>
</evidence>
<reference evidence="2" key="1">
    <citation type="submission" date="2011-08" db="EMBL/GenBank/DDBJ databases">
        <title>The draft genome of Latimeria chalumnae.</title>
        <authorList>
            <person name="Di Palma F."/>
            <person name="Alfoldi J."/>
            <person name="Johnson J."/>
            <person name="Berlin A."/>
            <person name="Gnerre S."/>
            <person name="Jaffe D."/>
            <person name="MacCallum I."/>
            <person name="Young S."/>
            <person name="Walker B.J."/>
            <person name="Lander E."/>
            <person name="Lindblad-Toh K."/>
        </authorList>
    </citation>
    <scope>NUCLEOTIDE SEQUENCE [LARGE SCALE GENOMIC DNA]</scope>
    <source>
        <strain evidence="2">Wild caught</strain>
    </source>
</reference>
<dbReference type="InParanoid" id="H3A4G0"/>
<dbReference type="PANTHER" id="PTHR10773:SF19">
    <property type="match status" value="1"/>
</dbReference>
<dbReference type="PANTHER" id="PTHR10773">
    <property type="entry name" value="DNA-DIRECTED RNA POLYMERASES I, II, AND III SUBUNIT RPABC2"/>
    <property type="match status" value="1"/>
</dbReference>
<organism evidence="1 2">
    <name type="scientific">Latimeria chalumnae</name>
    <name type="common">Coelacanth</name>
    <dbReference type="NCBI Taxonomy" id="7897"/>
    <lineage>
        <taxon>Eukaryota</taxon>
        <taxon>Metazoa</taxon>
        <taxon>Chordata</taxon>
        <taxon>Craniata</taxon>
        <taxon>Vertebrata</taxon>
        <taxon>Euteleostomi</taxon>
        <taxon>Coelacanthiformes</taxon>
        <taxon>Coelacanthidae</taxon>
        <taxon>Latimeria</taxon>
    </lineage>
</organism>
<dbReference type="HOGENOM" id="CLU_107730_0_0_1"/>
<name>H3A4G0_LATCH</name>
<sequence>AHYVPHNNVSLLFYKRRFCYSLAVHNMGTSEVHCYMWHEGEAKRRVCETGSCLYEYITNILPDEITEVSMFSDSCGGQNRNQFFAAVCQHTVTNPNGRVELLDHKFLEKGHTEMEGGSMHSAIENAAKKNEICHPYKWHSVARLARKKGSLYIFKHMKQ</sequence>
<protein>
    <submittedName>
        <fullName evidence="1">Uncharacterized protein</fullName>
    </submittedName>
</protein>
<evidence type="ECO:0000313" key="1">
    <source>
        <dbReference type="Ensembl" id="ENSLACP00000004531.1"/>
    </source>
</evidence>
<reference evidence="1" key="2">
    <citation type="submission" date="2025-08" db="UniProtKB">
        <authorList>
            <consortium name="Ensembl"/>
        </authorList>
    </citation>
    <scope>IDENTIFICATION</scope>
</reference>
<dbReference type="EMBL" id="AFYH01095987">
    <property type="status" value="NOT_ANNOTATED_CDS"/>
    <property type="molecule type" value="Genomic_DNA"/>
</dbReference>
<dbReference type="Proteomes" id="UP000008672">
    <property type="component" value="Unassembled WGS sequence"/>
</dbReference>
<dbReference type="eggNOG" id="ENOG502S2FM">
    <property type="taxonomic scope" value="Eukaryota"/>
</dbReference>
<reference evidence="1" key="3">
    <citation type="submission" date="2025-09" db="UniProtKB">
        <authorList>
            <consortium name="Ensembl"/>
        </authorList>
    </citation>
    <scope>IDENTIFICATION</scope>
</reference>
<dbReference type="AlphaFoldDB" id="H3A4G0"/>